<sequence length="159" mass="17155">MDEDKLAHSITSRQINDARYKLSSYVIHDIFEHNTHLARGKLLPDLTALLHVTSLQAAAKTTCDVAMIYHSMYGHVVKLASSLQAGMTSVSGMKASDFKVQETLNSDLLKALHAPPRPNLPIATPDVLKDAGGMLLGISTRFGTLPAQVKGLFDACGDL</sequence>
<name>A0A6A3EVW7_9STRA</name>
<dbReference type="InterPro" id="IPR029039">
    <property type="entry name" value="Flavoprotein-like_sf"/>
</dbReference>
<evidence type="ECO:0000313" key="4">
    <source>
        <dbReference type="Proteomes" id="UP000429523"/>
    </source>
</evidence>
<dbReference type="Gene3D" id="3.40.50.360">
    <property type="match status" value="1"/>
</dbReference>
<comment type="similarity">
    <text evidence="1">Belongs to the WrbA family.</text>
</comment>
<proteinExistence type="inferred from homology"/>
<evidence type="ECO:0000313" key="3">
    <source>
        <dbReference type="EMBL" id="KAE8937632.1"/>
    </source>
</evidence>
<dbReference type="AlphaFoldDB" id="A0A6A3EVW7"/>
<accession>A0A6A3EVW7</accession>
<protein>
    <recommendedName>
        <fullName evidence="2">Flavodoxin-like domain-containing protein</fullName>
    </recommendedName>
</protein>
<reference evidence="3 4" key="1">
    <citation type="submission" date="2018-08" db="EMBL/GenBank/DDBJ databases">
        <title>Genomic investigation of the strawberry pathogen Phytophthora fragariae indicates pathogenicity is determined by transcriptional variation in three key races.</title>
        <authorList>
            <person name="Adams T.M."/>
            <person name="Armitage A.D."/>
            <person name="Sobczyk M.K."/>
            <person name="Bates H.J."/>
            <person name="Dunwell J.M."/>
            <person name="Nellist C.F."/>
            <person name="Harrison R.J."/>
        </authorList>
    </citation>
    <scope>NUCLEOTIDE SEQUENCE [LARGE SCALE GENOMIC DNA]</scope>
    <source>
        <strain evidence="3 4">NOV-9</strain>
    </source>
</reference>
<dbReference type="InterPro" id="IPR008254">
    <property type="entry name" value="Flavodoxin/NO_synth"/>
</dbReference>
<evidence type="ECO:0000259" key="2">
    <source>
        <dbReference type="PROSITE" id="PS50902"/>
    </source>
</evidence>
<dbReference type="PROSITE" id="PS50902">
    <property type="entry name" value="FLAVODOXIN_LIKE"/>
    <property type="match status" value="1"/>
</dbReference>
<dbReference type="GO" id="GO:0010181">
    <property type="term" value="F:FMN binding"/>
    <property type="evidence" value="ECO:0007669"/>
    <property type="project" value="InterPro"/>
</dbReference>
<comment type="caution">
    <text evidence="3">The sequence shown here is derived from an EMBL/GenBank/DDBJ whole genome shotgun (WGS) entry which is preliminary data.</text>
</comment>
<dbReference type="Proteomes" id="UP000429523">
    <property type="component" value="Unassembled WGS sequence"/>
</dbReference>
<organism evidence="3 4">
    <name type="scientific">Phytophthora fragariae</name>
    <dbReference type="NCBI Taxonomy" id="53985"/>
    <lineage>
        <taxon>Eukaryota</taxon>
        <taxon>Sar</taxon>
        <taxon>Stramenopiles</taxon>
        <taxon>Oomycota</taxon>
        <taxon>Peronosporomycetes</taxon>
        <taxon>Peronosporales</taxon>
        <taxon>Peronosporaceae</taxon>
        <taxon>Phytophthora</taxon>
    </lineage>
</organism>
<dbReference type="GO" id="GO:0016020">
    <property type="term" value="C:membrane"/>
    <property type="evidence" value="ECO:0007669"/>
    <property type="project" value="TreeGrafter"/>
</dbReference>
<dbReference type="EMBL" id="QXGF01000622">
    <property type="protein sequence ID" value="KAE8937632.1"/>
    <property type="molecule type" value="Genomic_DNA"/>
</dbReference>
<dbReference type="PANTHER" id="PTHR30546:SF23">
    <property type="entry name" value="FLAVOPROTEIN-LIKE PROTEIN YCP4-RELATED"/>
    <property type="match status" value="1"/>
</dbReference>
<gene>
    <name evidence="3" type="ORF">PF009_g12462</name>
</gene>
<feature type="domain" description="Flavodoxin-like" evidence="2">
    <location>
        <begin position="65"/>
        <end position="159"/>
    </location>
</feature>
<dbReference type="SUPFAM" id="SSF52218">
    <property type="entry name" value="Flavoproteins"/>
    <property type="match status" value="1"/>
</dbReference>
<dbReference type="PANTHER" id="PTHR30546">
    <property type="entry name" value="FLAVODOXIN-RELATED PROTEIN WRBA-RELATED"/>
    <property type="match status" value="1"/>
</dbReference>
<evidence type="ECO:0000256" key="1">
    <source>
        <dbReference type="ARBA" id="ARBA00006961"/>
    </source>
</evidence>
<dbReference type="GO" id="GO:0003955">
    <property type="term" value="F:NAD(P)H dehydrogenase (quinone) activity"/>
    <property type="evidence" value="ECO:0007669"/>
    <property type="project" value="TreeGrafter"/>
</dbReference>